<dbReference type="RefSeq" id="WP_097833498.1">
    <property type="nucleotide sequence ID" value="NZ_NUJQ01000036.1"/>
</dbReference>
<comment type="caution">
    <text evidence="1">The sequence shown here is derived from an EMBL/GenBank/DDBJ whole genome shotgun (WGS) entry which is preliminary data.</text>
</comment>
<dbReference type="AlphaFoldDB" id="A0A2C0EIF2"/>
<evidence type="ECO:0000313" key="1">
    <source>
        <dbReference type="EMBL" id="PGQ06379.1"/>
    </source>
</evidence>
<dbReference type="Pfam" id="PF14022">
    <property type="entry name" value="DUF4238"/>
    <property type="match status" value="1"/>
</dbReference>
<evidence type="ECO:0008006" key="3">
    <source>
        <dbReference type="Google" id="ProtNLM"/>
    </source>
</evidence>
<organism evidence="1 2">
    <name type="scientific">Bacillus cereus</name>
    <dbReference type="NCBI Taxonomy" id="1396"/>
    <lineage>
        <taxon>Bacteria</taxon>
        <taxon>Bacillati</taxon>
        <taxon>Bacillota</taxon>
        <taxon>Bacilli</taxon>
        <taxon>Bacillales</taxon>
        <taxon>Bacillaceae</taxon>
        <taxon>Bacillus</taxon>
        <taxon>Bacillus cereus group</taxon>
    </lineage>
</organism>
<dbReference type="InterPro" id="IPR025332">
    <property type="entry name" value="DUF4238"/>
</dbReference>
<gene>
    <name evidence="1" type="ORF">COA08_22780</name>
</gene>
<accession>A0A2C0EIF2</accession>
<dbReference type="Proteomes" id="UP000221438">
    <property type="component" value="Unassembled WGS sequence"/>
</dbReference>
<reference evidence="1 2" key="1">
    <citation type="submission" date="2017-09" db="EMBL/GenBank/DDBJ databases">
        <title>Large-scale bioinformatics analysis of Bacillus genomes uncovers conserved roles of natural products in bacterial physiology.</title>
        <authorList>
            <consortium name="Agbiome Team Llc"/>
            <person name="Bleich R.M."/>
            <person name="Grubbs K.J."/>
            <person name="Santa Maria K.C."/>
            <person name="Allen S.E."/>
            <person name="Farag S."/>
            <person name="Shank E.A."/>
            <person name="Bowers A."/>
        </authorList>
    </citation>
    <scope>NUCLEOTIDE SEQUENCE [LARGE SCALE GENOMIC DNA]</scope>
    <source>
        <strain evidence="1 2">AFS046104</strain>
    </source>
</reference>
<sequence length="300" mass="35427">MAEKKEFVKKQHYIPQFSIRPFEITKGYCLTVNLKTNPFEISEKKTEIIMQENDLYEVKDSEEKYVNRNEMEDIYSKFENSIARRFRKLVDVLESDKADIEFNKMVKVTTVEWAKDETNLLLHLILTLIRSPHLRNLIDDNKEIPDFMKPIHYLLMTSGQNKAEKFANELYIGDKLKYALHFLKTNPEGALQLLFEHLMNNFQLRIYKTRGEKKFFLSDRPILVNKFEEADYVLPISPNICIGTTPLQIKEGKVSIYSQIAYLSDDDVNRINKKIIENTEKMLIIQSNADLEFVKKWEKI</sequence>
<proteinExistence type="predicted"/>
<name>A0A2C0EIF2_BACCE</name>
<dbReference type="EMBL" id="NUJQ01000036">
    <property type="protein sequence ID" value="PGQ06379.1"/>
    <property type="molecule type" value="Genomic_DNA"/>
</dbReference>
<evidence type="ECO:0000313" key="2">
    <source>
        <dbReference type="Proteomes" id="UP000221438"/>
    </source>
</evidence>
<protein>
    <recommendedName>
        <fullName evidence="3">DUF4238 domain-containing protein</fullName>
    </recommendedName>
</protein>